<evidence type="ECO:0000313" key="2">
    <source>
        <dbReference type="Proteomes" id="UP000190105"/>
    </source>
</evidence>
<evidence type="ECO:0000313" key="1">
    <source>
        <dbReference type="EMBL" id="SKA76749.1"/>
    </source>
</evidence>
<gene>
    <name evidence="1" type="ORF">SAMN05443428_101258</name>
</gene>
<reference evidence="2" key="1">
    <citation type="submission" date="2017-02" db="EMBL/GenBank/DDBJ databases">
        <authorList>
            <person name="Varghese N."/>
            <person name="Submissions S."/>
        </authorList>
    </citation>
    <scope>NUCLEOTIDE SEQUENCE [LARGE SCALE GENOMIC DNA]</scope>
    <source>
        <strain evidence="2">USBA 833</strain>
    </source>
</reference>
<dbReference type="Proteomes" id="UP000190105">
    <property type="component" value="Unassembled WGS sequence"/>
</dbReference>
<dbReference type="OrthoDB" id="1953694at2"/>
<name>A0A1T4WHV4_9CLOT</name>
<protein>
    <submittedName>
        <fullName evidence="1">Uncharacterized protein</fullName>
    </submittedName>
</protein>
<keyword evidence="2" id="KW-1185">Reference proteome</keyword>
<proteinExistence type="predicted"/>
<accession>A0A1T4WHV4</accession>
<sequence length="156" mass="18714">MIYKPDEVSNLKKGKQIYVEIKEGDVRILRRNYCGVYELYHKNNNKRIEYFEDLNLFKNRYGSLKKKFPLYNLSRQRLDIYSIAESSSIKDLLKWFQEYGKVSLIRTDKYEDIEIDYYDFVSDTENTLSNFQIIKSETDFTINISIKNESKIKKAV</sequence>
<dbReference type="EMBL" id="FUYH01000001">
    <property type="protein sequence ID" value="SKA76749.1"/>
    <property type="molecule type" value="Genomic_DNA"/>
</dbReference>
<dbReference type="RefSeq" id="WP_078695287.1">
    <property type="nucleotide sequence ID" value="NZ_FUYH01000001.1"/>
</dbReference>
<dbReference type="AlphaFoldDB" id="A0A1T4WHV4"/>
<organism evidence="1 2">
    <name type="scientific">Caloramator quimbayensis</name>
    <dbReference type="NCBI Taxonomy" id="1147123"/>
    <lineage>
        <taxon>Bacteria</taxon>
        <taxon>Bacillati</taxon>
        <taxon>Bacillota</taxon>
        <taxon>Clostridia</taxon>
        <taxon>Eubacteriales</taxon>
        <taxon>Clostridiaceae</taxon>
        <taxon>Caloramator</taxon>
    </lineage>
</organism>